<dbReference type="EMBL" id="CANHGI010000004">
    <property type="protein sequence ID" value="CAI5447931.1"/>
    <property type="molecule type" value="Genomic_DNA"/>
</dbReference>
<organism evidence="3 4">
    <name type="scientific">Caenorhabditis angaria</name>
    <dbReference type="NCBI Taxonomy" id="860376"/>
    <lineage>
        <taxon>Eukaryota</taxon>
        <taxon>Metazoa</taxon>
        <taxon>Ecdysozoa</taxon>
        <taxon>Nematoda</taxon>
        <taxon>Chromadorea</taxon>
        <taxon>Rhabditida</taxon>
        <taxon>Rhabditina</taxon>
        <taxon>Rhabditomorpha</taxon>
        <taxon>Rhabditoidea</taxon>
        <taxon>Rhabditidae</taxon>
        <taxon>Peloderinae</taxon>
        <taxon>Caenorhabditis</taxon>
    </lineage>
</organism>
<proteinExistence type="predicted"/>
<gene>
    <name evidence="3" type="ORF">CAMP_LOCUS10568</name>
</gene>
<dbReference type="GO" id="GO:0016274">
    <property type="term" value="F:protein-arginine N-methyltransferase activity"/>
    <property type="evidence" value="ECO:0007669"/>
    <property type="project" value="InterPro"/>
</dbReference>
<dbReference type="CDD" id="cd02440">
    <property type="entry name" value="AdoMet_MTases"/>
    <property type="match status" value="1"/>
</dbReference>
<evidence type="ECO:0008006" key="5">
    <source>
        <dbReference type="Google" id="ProtNLM"/>
    </source>
</evidence>
<dbReference type="PANTHER" id="PTHR11006:SF60">
    <property type="entry name" value="PROTEIN ARGININE N-METHYLTRANSFERASE 9"/>
    <property type="match status" value="1"/>
</dbReference>
<comment type="caution">
    <text evidence="3">The sequence shown here is derived from an EMBL/GenBank/DDBJ whole genome shotgun (WGS) entry which is preliminary data.</text>
</comment>
<dbReference type="Pfam" id="PF06325">
    <property type="entry name" value="PrmA"/>
    <property type="match status" value="1"/>
</dbReference>
<dbReference type="Gene3D" id="2.70.160.11">
    <property type="entry name" value="Hnrnp arginine n-methyltransferase1"/>
    <property type="match status" value="1"/>
</dbReference>
<dbReference type="GO" id="GO:0042054">
    <property type="term" value="F:histone methyltransferase activity"/>
    <property type="evidence" value="ECO:0007669"/>
    <property type="project" value="TreeGrafter"/>
</dbReference>
<keyword evidence="2" id="KW-0489">Methyltransferase</keyword>
<reference evidence="3" key="1">
    <citation type="submission" date="2022-11" db="EMBL/GenBank/DDBJ databases">
        <authorList>
            <person name="Kikuchi T."/>
        </authorList>
    </citation>
    <scope>NUCLEOTIDE SEQUENCE</scope>
    <source>
        <strain evidence="3">PS1010</strain>
    </source>
</reference>
<dbReference type="GO" id="GO:0032259">
    <property type="term" value="P:methylation"/>
    <property type="evidence" value="ECO:0007669"/>
    <property type="project" value="UniProtKB-KW"/>
</dbReference>
<evidence type="ECO:0000313" key="3">
    <source>
        <dbReference type="EMBL" id="CAI5447931.1"/>
    </source>
</evidence>
<dbReference type="GO" id="GO:0005634">
    <property type="term" value="C:nucleus"/>
    <property type="evidence" value="ECO:0007669"/>
    <property type="project" value="TreeGrafter"/>
</dbReference>
<evidence type="ECO:0000256" key="1">
    <source>
        <dbReference type="ARBA" id="ARBA00022691"/>
    </source>
</evidence>
<dbReference type="AlphaFoldDB" id="A0A9P1INN4"/>
<dbReference type="InterPro" id="IPR025799">
    <property type="entry name" value="Arg_MeTrfase"/>
</dbReference>
<dbReference type="SUPFAM" id="SSF53335">
    <property type="entry name" value="S-adenosyl-L-methionine-dependent methyltransferases"/>
    <property type="match status" value="1"/>
</dbReference>
<protein>
    <recommendedName>
        <fullName evidence="5">Protein arginine N-methyltransferase</fullName>
    </recommendedName>
</protein>
<dbReference type="Proteomes" id="UP001152747">
    <property type="component" value="Unassembled WGS sequence"/>
</dbReference>
<dbReference type="Gene3D" id="3.40.50.150">
    <property type="entry name" value="Vaccinia Virus protein VP39"/>
    <property type="match status" value="1"/>
</dbReference>
<evidence type="ECO:0000313" key="4">
    <source>
        <dbReference type="Proteomes" id="UP001152747"/>
    </source>
</evidence>
<dbReference type="OrthoDB" id="5980806at2759"/>
<dbReference type="InterPro" id="IPR029063">
    <property type="entry name" value="SAM-dependent_MTases_sf"/>
</dbReference>
<keyword evidence="4" id="KW-1185">Reference proteome</keyword>
<sequence>MSQVFNVQRALDSLANGKYAESLKNFFVSLIGLEKTRRLQYEPHFRSAMEYWFAEDHMNAMKMYEMLDKIELLFGEDSIKIKISILRAVIDFEIPDILPRLLFFCENIYNAPGVSNYPEDMSELRIIRMNLKSQAFSQWHMKMINDLDRNRKFQEAIMRNPEKSIVFDIGTGTGLLAVIAANIPGVKKVIAIEENNQLIKIAQETIVNNNCKNIVKIEWTNSLSPYFEVKKENDRPDLIVSEILDCCIFGENIISTFLDAHRRFTKKSTIFSPSNASLYGRLIYSPKINKLHCQGNFRSTYIKTFDIFQQEDPYWCCKKEDFEDLSEPKNIIDVDFQNFEKLVEFERRKDETFEIIPNKNGVCHGVAVHFLANLLPNNDISCQINSSSPNSCWDMGIFPFAEPIEVTCGVPLTLNYSINKDRLDIWCSRGFSEDKTYEIKSVEEIYNLSNREKTINNETTLDLSTSFDLKNESNLSKYTTVFTNLRRQDGSFDSEAFLRLEGAIISLKNIENITPKSVKIIGRLFKSEKIHQESRPDSNMHCHVDLLKSLKGFNLMEYRDIDLKSTNFDVEFCSDEFEIFEFDFGDVMRLAKKEYSNLSRRFQIKTISSCGPIDGVIYEFEIDGSRNNGNRAAFLFEERRSNLSKADLVFDFQEAQMLISDIVL</sequence>
<name>A0A9P1INN4_9PELO</name>
<accession>A0A9P1INN4</accession>
<dbReference type="PROSITE" id="PS51678">
    <property type="entry name" value="SAM_MT_PRMT"/>
    <property type="match status" value="1"/>
</dbReference>
<evidence type="ECO:0000256" key="2">
    <source>
        <dbReference type="PROSITE-ProRule" id="PRU01015"/>
    </source>
</evidence>
<dbReference type="PANTHER" id="PTHR11006">
    <property type="entry name" value="PROTEIN ARGININE N-METHYLTRANSFERASE"/>
    <property type="match status" value="1"/>
</dbReference>
<keyword evidence="2" id="KW-0808">Transferase</keyword>
<keyword evidence="1 2" id="KW-0949">S-adenosyl-L-methionine</keyword>